<dbReference type="SMART" id="SM00448">
    <property type="entry name" value="REC"/>
    <property type="match status" value="1"/>
</dbReference>
<evidence type="ECO:0000256" key="8">
    <source>
        <dbReference type="ARBA" id="ARBA00023163"/>
    </source>
</evidence>
<reference evidence="13" key="1">
    <citation type="submission" date="2009-07" db="EMBL/GenBank/DDBJ databases">
        <authorList>
            <consortium name="US DOE Joint Genome Institute (JGI-PGF)"/>
            <person name="Lucas S."/>
            <person name="Copeland A."/>
            <person name="Lapidus A."/>
            <person name="Glavina del Rio T."/>
            <person name="Tice H."/>
            <person name="Bruce D."/>
            <person name="Goodwin L."/>
            <person name="Pitluck S."/>
            <person name="Larimer F."/>
            <person name="Land M.L."/>
            <person name="Mouttaki H."/>
            <person name="He Z."/>
            <person name="Zhou J."/>
            <person name="Hemme C.L."/>
        </authorList>
    </citation>
    <scope>NUCLEOTIDE SEQUENCE [LARGE SCALE GENOMIC DNA]</scope>
    <source>
        <strain evidence="13">DSM 2782</strain>
    </source>
</reference>
<evidence type="ECO:0000256" key="1">
    <source>
        <dbReference type="ARBA" id="ARBA00004496"/>
    </source>
</evidence>
<evidence type="ECO:0000256" key="10">
    <source>
        <dbReference type="PROSITE-ProRule" id="PRU00169"/>
    </source>
</evidence>
<dbReference type="AlphaFoldDB" id="F1T8R6"/>
<keyword evidence="14" id="KW-1185">Reference proteome</keyword>
<dbReference type="CDD" id="cd17536">
    <property type="entry name" value="REC_YesN-like"/>
    <property type="match status" value="1"/>
</dbReference>
<keyword evidence="5" id="KW-0902">Two-component regulatory system</keyword>
<feature type="domain" description="Response regulatory" evidence="12">
    <location>
        <begin position="3"/>
        <end position="120"/>
    </location>
</feature>
<dbReference type="PROSITE" id="PS50110">
    <property type="entry name" value="RESPONSE_REGULATORY"/>
    <property type="match status" value="1"/>
</dbReference>
<evidence type="ECO:0000256" key="3">
    <source>
        <dbReference type="ARBA" id="ARBA00022490"/>
    </source>
</evidence>
<dbReference type="Gene3D" id="3.40.50.2300">
    <property type="match status" value="1"/>
</dbReference>
<evidence type="ECO:0000259" key="11">
    <source>
        <dbReference type="PROSITE" id="PS01124"/>
    </source>
</evidence>
<dbReference type="Pfam" id="PF00072">
    <property type="entry name" value="Response_reg"/>
    <property type="match status" value="1"/>
</dbReference>
<comment type="subcellular location">
    <subcellularLocation>
        <location evidence="1">Cytoplasm</location>
    </subcellularLocation>
</comment>
<dbReference type="InterPro" id="IPR009057">
    <property type="entry name" value="Homeodomain-like_sf"/>
</dbReference>
<dbReference type="GO" id="GO:0000160">
    <property type="term" value="P:phosphorelay signal transduction system"/>
    <property type="evidence" value="ECO:0007669"/>
    <property type="project" value="UniProtKB-KW"/>
</dbReference>
<organism evidence="13 14">
    <name type="scientific">Ruminiclostridium papyrosolvens DSM 2782</name>
    <dbReference type="NCBI Taxonomy" id="588581"/>
    <lineage>
        <taxon>Bacteria</taxon>
        <taxon>Bacillati</taxon>
        <taxon>Bacillota</taxon>
        <taxon>Clostridia</taxon>
        <taxon>Eubacteriales</taxon>
        <taxon>Oscillospiraceae</taxon>
        <taxon>Ruminiclostridium</taxon>
    </lineage>
</organism>
<dbReference type="Pfam" id="PF12833">
    <property type="entry name" value="HTH_18"/>
    <property type="match status" value="1"/>
</dbReference>
<dbReference type="RefSeq" id="WP_004616939.1">
    <property type="nucleotide sequence ID" value="NZ_ACXX02000002.1"/>
</dbReference>
<evidence type="ECO:0000256" key="7">
    <source>
        <dbReference type="ARBA" id="ARBA00023125"/>
    </source>
</evidence>
<protein>
    <recommendedName>
        <fullName evidence="2">Stage 0 sporulation protein A homolog</fullName>
    </recommendedName>
</protein>
<dbReference type="Gene3D" id="1.10.10.60">
    <property type="entry name" value="Homeodomain-like"/>
    <property type="match status" value="2"/>
</dbReference>
<proteinExistence type="predicted"/>
<evidence type="ECO:0000259" key="12">
    <source>
        <dbReference type="PROSITE" id="PS50110"/>
    </source>
</evidence>
<feature type="modified residue" description="4-aspartylphosphate" evidence="10">
    <location>
        <position position="55"/>
    </location>
</feature>
<dbReference type="InterPro" id="IPR051552">
    <property type="entry name" value="HptR"/>
</dbReference>
<dbReference type="SMART" id="SM00342">
    <property type="entry name" value="HTH_ARAC"/>
    <property type="match status" value="1"/>
</dbReference>
<keyword evidence="4 10" id="KW-0597">Phosphoprotein</keyword>
<dbReference type="GO" id="GO:0043565">
    <property type="term" value="F:sequence-specific DNA binding"/>
    <property type="evidence" value="ECO:0007669"/>
    <property type="project" value="InterPro"/>
</dbReference>
<feature type="domain" description="HTH araC/xylS-type" evidence="11">
    <location>
        <begin position="466"/>
        <end position="564"/>
    </location>
</feature>
<dbReference type="GO" id="GO:0005737">
    <property type="term" value="C:cytoplasm"/>
    <property type="evidence" value="ECO:0007669"/>
    <property type="project" value="UniProtKB-SubCell"/>
</dbReference>
<dbReference type="eggNOG" id="COG4753">
    <property type="taxonomic scope" value="Bacteria"/>
</dbReference>
<evidence type="ECO:0000256" key="2">
    <source>
        <dbReference type="ARBA" id="ARBA00018672"/>
    </source>
</evidence>
<accession>F1T8R6</accession>
<dbReference type="InterPro" id="IPR011006">
    <property type="entry name" value="CheY-like_superfamily"/>
</dbReference>
<dbReference type="Proteomes" id="UP000003860">
    <property type="component" value="Unassembled WGS sequence"/>
</dbReference>
<dbReference type="GO" id="GO:0003700">
    <property type="term" value="F:DNA-binding transcription factor activity"/>
    <property type="evidence" value="ECO:0007669"/>
    <property type="project" value="InterPro"/>
</dbReference>
<comment type="function">
    <text evidence="9">May play the central regulatory role in sporulation. It may be an element of the effector pathway responsible for the activation of sporulation genes in response to nutritional stress. Spo0A may act in concert with spo0H (a sigma factor) to control the expression of some genes that are critical to the sporulation process.</text>
</comment>
<keyword evidence="3" id="KW-0963">Cytoplasm</keyword>
<evidence type="ECO:0000256" key="6">
    <source>
        <dbReference type="ARBA" id="ARBA00023015"/>
    </source>
</evidence>
<evidence type="ECO:0000313" key="13">
    <source>
        <dbReference type="EMBL" id="EGD48898.1"/>
    </source>
</evidence>
<keyword evidence="8" id="KW-0804">Transcription</keyword>
<dbReference type="InterPro" id="IPR001789">
    <property type="entry name" value="Sig_transdc_resp-reg_receiver"/>
</dbReference>
<evidence type="ECO:0000256" key="9">
    <source>
        <dbReference type="ARBA" id="ARBA00024867"/>
    </source>
</evidence>
<sequence>MYRLLIVDDEEIIVNGLYEIFRSMKNLDLDVYRAYSGEEAVEWLSRTRMDIVLTDIRMPEMDGLQLLDVIYRRWPQCKVIFLTGYNEFEYVYKAIQHQGVSYILKTEDNDKVVSVVENAIEEIKKEVKTEDLIHKAKEQIELALGLFQKDYFIHLLHEGTSLELNKSQFEQLSIPMHPDHPVILLLGHIDNIPGNLSYWDKIQYINSIKVIITQNISTNVRFISVLDDRYRFIFFIQPNELMNGSYNSTEESVFYEKTISFIKGTLEVIQTSSRESLNASISFALGGEPCNWEEVSKKYFSLNQLLNYRIGTGIEMLLIDNELKNNNILTSGSEAEVPELDTNNEPLEILLRKRNMDLIQQYLESGQKEKYFEVLEELLNPIKLIKSKNSNLAIEAYSMVSLSILSYINRWNITEKLAFHIGLNSLMRIDKHETWSDAVQYLINISDVIFQMQTEEQKKRADNAVDYIQNFINEHLSEDLSLVRLAEQVYLNPSYLSRLYKQVTNQNLSDYIDNARIERAKELLKKEKIKINEVAKAVGYETAASFTRFFRKLMSCSPQEYHDMVVSGKQM</sequence>
<dbReference type="PANTHER" id="PTHR42713:SF3">
    <property type="entry name" value="TRANSCRIPTIONAL REGULATORY PROTEIN HPTR"/>
    <property type="match status" value="1"/>
</dbReference>
<gene>
    <name evidence="13" type="ORF">Cpap_3325</name>
</gene>
<dbReference type="eggNOG" id="COG2207">
    <property type="taxonomic scope" value="Bacteria"/>
</dbReference>
<evidence type="ECO:0000313" key="14">
    <source>
        <dbReference type="Proteomes" id="UP000003860"/>
    </source>
</evidence>
<name>F1T8R6_9FIRM</name>
<dbReference type="SUPFAM" id="SSF52172">
    <property type="entry name" value="CheY-like"/>
    <property type="match status" value="1"/>
</dbReference>
<dbReference type="InterPro" id="IPR018060">
    <property type="entry name" value="HTH_AraC"/>
</dbReference>
<evidence type="ECO:0000256" key="5">
    <source>
        <dbReference type="ARBA" id="ARBA00023012"/>
    </source>
</evidence>
<dbReference type="OrthoDB" id="1736396at2"/>
<dbReference type="PANTHER" id="PTHR42713">
    <property type="entry name" value="HISTIDINE KINASE-RELATED"/>
    <property type="match status" value="1"/>
</dbReference>
<dbReference type="STRING" id="588581.Cpap_3325"/>
<dbReference type="EMBL" id="ACXX02000002">
    <property type="protein sequence ID" value="EGD48898.1"/>
    <property type="molecule type" value="Genomic_DNA"/>
</dbReference>
<evidence type="ECO:0000256" key="4">
    <source>
        <dbReference type="ARBA" id="ARBA00022553"/>
    </source>
</evidence>
<comment type="caution">
    <text evidence="13">The sequence shown here is derived from an EMBL/GenBank/DDBJ whole genome shotgun (WGS) entry which is preliminary data.</text>
</comment>
<reference evidence="13" key="2">
    <citation type="submission" date="2011-01" db="EMBL/GenBank/DDBJ databases">
        <title>The Non-contiguous Finished genome of Clostridium papyrosolvens.</title>
        <authorList>
            <person name="Lucas S."/>
            <person name="Copeland A."/>
            <person name="Lapidus A."/>
            <person name="Cheng J.-F."/>
            <person name="Goodwin L."/>
            <person name="Pitluck S."/>
            <person name="Misra M."/>
            <person name="Chertkov O."/>
            <person name="Detter J.C."/>
            <person name="Han C."/>
            <person name="Tapia R."/>
            <person name="Land M."/>
            <person name="Hauser L."/>
            <person name="Kyrpides N."/>
            <person name="Ivanova N."/>
            <person name="Pagani I."/>
            <person name="Mouttaki H."/>
            <person name="He Z."/>
            <person name="Zhou J."/>
            <person name="Hemme C.L."/>
            <person name="Woyke T."/>
        </authorList>
    </citation>
    <scope>NUCLEOTIDE SEQUENCE [LARGE SCALE GENOMIC DNA]</scope>
    <source>
        <strain evidence="13">DSM 2782</strain>
    </source>
</reference>
<dbReference type="PROSITE" id="PS01124">
    <property type="entry name" value="HTH_ARAC_FAMILY_2"/>
    <property type="match status" value="1"/>
</dbReference>
<dbReference type="SUPFAM" id="SSF46689">
    <property type="entry name" value="Homeodomain-like"/>
    <property type="match status" value="2"/>
</dbReference>
<keyword evidence="6" id="KW-0805">Transcription regulation</keyword>
<keyword evidence="7" id="KW-0238">DNA-binding</keyword>